<dbReference type="EMBL" id="JAHCVJ010000005">
    <property type="protein sequence ID" value="MBT0665190.1"/>
    <property type="molecule type" value="Genomic_DNA"/>
</dbReference>
<dbReference type="Gene3D" id="3.90.10.10">
    <property type="entry name" value="Cytochrome C3"/>
    <property type="match status" value="1"/>
</dbReference>
<comment type="caution">
    <text evidence="9">The sequence shown here is derived from an EMBL/GenBank/DDBJ whole genome shotgun (WGS) entry which is preliminary data.</text>
</comment>
<gene>
    <name evidence="9" type="ORF">KI809_12860</name>
</gene>
<feature type="binding site" description="axial binding residue" evidence="6">
    <location>
        <position position="73"/>
    </location>
    <ligand>
        <name>heme c</name>
        <dbReference type="ChEBI" id="CHEBI:61717"/>
        <label>1</label>
    </ligand>
    <ligandPart>
        <name>Fe</name>
        <dbReference type="ChEBI" id="CHEBI:18248"/>
    </ligandPart>
</feature>
<dbReference type="InterPro" id="IPR002322">
    <property type="entry name" value="Cyt_c_III"/>
</dbReference>
<keyword evidence="2 6" id="KW-0349">Heme</keyword>
<keyword evidence="3 6" id="KW-0479">Metal-binding</keyword>
<dbReference type="CDD" id="cd08168">
    <property type="entry name" value="Cytochrom_C3"/>
    <property type="match status" value="1"/>
</dbReference>
<feature type="binding site" description="axial binding residue" evidence="6">
    <location>
        <position position="51"/>
    </location>
    <ligand>
        <name>heme c</name>
        <dbReference type="ChEBI" id="CHEBI:61717"/>
        <label>1</label>
    </ligand>
    <ligandPart>
        <name>Fe</name>
        <dbReference type="ChEBI" id="CHEBI:18248"/>
    </ligandPart>
</feature>
<keyword evidence="5 6" id="KW-0408">Iron</keyword>
<reference evidence="9 10" key="1">
    <citation type="submission" date="2021-05" db="EMBL/GenBank/DDBJ databases">
        <title>The draft genome of Geobacter pelophilus DSM 12255.</title>
        <authorList>
            <person name="Xu Z."/>
            <person name="Masuda Y."/>
            <person name="Itoh H."/>
            <person name="Senoo K."/>
        </authorList>
    </citation>
    <scope>NUCLEOTIDE SEQUENCE [LARGE SCALE GENOMIC DNA]</scope>
    <source>
        <strain evidence="9 10">DSM 12255</strain>
    </source>
</reference>
<feature type="binding site" description="axial binding residue" evidence="6">
    <location>
        <position position="52"/>
    </location>
    <ligand>
        <name>heme c</name>
        <dbReference type="ChEBI" id="CHEBI:61717"/>
        <label>1</label>
    </ligand>
    <ligandPart>
        <name>Fe</name>
        <dbReference type="ChEBI" id="CHEBI:18248"/>
    </ligandPart>
</feature>
<dbReference type="AlphaFoldDB" id="A0AAW4L5W1"/>
<dbReference type="GO" id="GO:0046872">
    <property type="term" value="F:metal ion binding"/>
    <property type="evidence" value="ECO:0007669"/>
    <property type="project" value="UniProtKB-KW"/>
</dbReference>
<feature type="signal peptide" evidence="7">
    <location>
        <begin position="1"/>
        <end position="20"/>
    </location>
</feature>
<feature type="domain" description="Cytochrome c7-like" evidence="8">
    <location>
        <begin position="34"/>
        <end position="92"/>
    </location>
</feature>
<evidence type="ECO:0000313" key="10">
    <source>
        <dbReference type="Proteomes" id="UP000811899"/>
    </source>
</evidence>
<dbReference type="PRINTS" id="PR00609">
    <property type="entry name" value="CYTOCHROMEC3"/>
</dbReference>
<feature type="binding site" description="axial binding residue" evidence="6">
    <location>
        <position position="48"/>
    </location>
    <ligand>
        <name>heme c</name>
        <dbReference type="ChEBI" id="CHEBI:61717"/>
        <label>1</label>
    </ligand>
    <ligandPart>
        <name>Fe</name>
        <dbReference type="ChEBI" id="CHEBI:18248"/>
    </ligandPart>
</feature>
<protein>
    <submittedName>
        <fullName evidence="9">Cytochrome c family protein</fullName>
    </submittedName>
</protein>
<dbReference type="Proteomes" id="UP000811899">
    <property type="component" value="Unassembled WGS sequence"/>
</dbReference>
<feature type="binding site" description="axial binding residue" evidence="6">
    <location>
        <position position="41"/>
    </location>
    <ligand>
        <name>heme c</name>
        <dbReference type="ChEBI" id="CHEBI:61717"/>
        <label>1</label>
    </ligand>
    <ligandPart>
        <name>Fe</name>
        <dbReference type="ChEBI" id="CHEBI:18248"/>
    </ligandPart>
</feature>
<feature type="chain" id="PRO_5043475930" evidence="7">
    <location>
        <begin position="21"/>
        <end position="95"/>
    </location>
</feature>
<sequence length="95" mass="10330">MKKLVAAIALSLFCTSALFAADTKILPAPNAGDVTFTHKKHQDRLKVCTACHKDEKGGKIEKLSQKSEAHNLCKGCHETKKAGPVRCAECHKKSK</sequence>
<dbReference type="InterPro" id="IPR036280">
    <property type="entry name" value="Multihaem_cyt_sf"/>
</dbReference>
<name>A0AAW4L5W1_9BACT</name>
<keyword evidence="4" id="KW-0249">Electron transport</keyword>
<dbReference type="InterPro" id="IPR029467">
    <property type="entry name" value="Cyt_c7-like"/>
</dbReference>
<feature type="binding site" description="axial binding residue" evidence="6">
    <location>
        <position position="90"/>
    </location>
    <ligand>
        <name>heme c</name>
        <dbReference type="ChEBI" id="CHEBI:61717"/>
        <label>1</label>
    </ligand>
    <ligandPart>
        <name>Fe</name>
        <dbReference type="ChEBI" id="CHEBI:18248"/>
    </ligandPart>
</feature>
<evidence type="ECO:0000256" key="6">
    <source>
        <dbReference type="PIRSR" id="PIRSR602322-1"/>
    </source>
</evidence>
<feature type="binding site" description="axial binding residue" evidence="6">
    <location>
        <position position="91"/>
    </location>
    <ligand>
        <name>heme c</name>
        <dbReference type="ChEBI" id="CHEBI:61717"/>
        <label>1</label>
    </ligand>
    <ligandPart>
        <name>Fe</name>
        <dbReference type="ChEBI" id="CHEBI:18248"/>
    </ligandPart>
</feature>
<keyword evidence="7" id="KW-0732">Signal</keyword>
<feature type="binding site" description="axial binding residue" evidence="6">
    <location>
        <position position="38"/>
    </location>
    <ligand>
        <name>heme c</name>
        <dbReference type="ChEBI" id="CHEBI:61717"/>
        <label>1</label>
    </ligand>
    <ligandPart>
        <name>Fe</name>
        <dbReference type="ChEBI" id="CHEBI:18248"/>
    </ligandPart>
</feature>
<evidence type="ECO:0000256" key="2">
    <source>
        <dbReference type="ARBA" id="ARBA00022617"/>
    </source>
</evidence>
<keyword evidence="1" id="KW-0813">Transport</keyword>
<comment type="cofactor">
    <cofactor evidence="6">
        <name>heme c</name>
        <dbReference type="ChEBI" id="CHEBI:61717"/>
    </cofactor>
    <text evidence="6">Binds 4 heme c groups covalently per monomer.</text>
</comment>
<evidence type="ECO:0000256" key="3">
    <source>
        <dbReference type="ARBA" id="ARBA00022723"/>
    </source>
</evidence>
<keyword evidence="10" id="KW-1185">Reference proteome</keyword>
<dbReference type="RefSeq" id="WP_214171965.1">
    <property type="nucleotide sequence ID" value="NZ_JAHCVJ010000005.1"/>
</dbReference>
<feature type="binding site" description="axial binding residue" evidence="6">
    <location>
        <position position="76"/>
    </location>
    <ligand>
        <name>heme c</name>
        <dbReference type="ChEBI" id="CHEBI:61717"/>
        <label>1</label>
    </ligand>
    <ligandPart>
        <name>Fe</name>
        <dbReference type="ChEBI" id="CHEBI:18248"/>
    </ligandPart>
</feature>
<evidence type="ECO:0000259" key="8">
    <source>
        <dbReference type="Pfam" id="PF14522"/>
    </source>
</evidence>
<accession>A0AAW4L5W1</accession>
<dbReference type="GO" id="GO:0020037">
    <property type="term" value="F:heme binding"/>
    <property type="evidence" value="ECO:0007669"/>
    <property type="project" value="InterPro"/>
</dbReference>
<evidence type="ECO:0000256" key="7">
    <source>
        <dbReference type="SAM" id="SignalP"/>
    </source>
</evidence>
<evidence type="ECO:0000256" key="5">
    <source>
        <dbReference type="ARBA" id="ARBA00023004"/>
    </source>
</evidence>
<organism evidence="9 10">
    <name type="scientific">Geoanaerobacter pelophilus</name>
    <dbReference type="NCBI Taxonomy" id="60036"/>
    <lineage>
        <taxon>Bacteria</taxon>
        <taxon>Pseudomonadati</taxon>
        <taxon>Thermodesulfobacteriota</taxon>
        <taxon>Desulfuromonadia</taxon>
        <taxon>Geobacterales</taxon>
        <taxon>Geobacteraceae</taxon>
        <taxon>Geoanaerobacter</taxon>
    </lineage>
</organism>
<dbReference type="Pfam" id="PF14522">
    <property type="entry name" value="Cytochrome_C7"/>
    <property type="match status" value="1"/>
</dbReference>
<evidence type="ECO:0000256" key="4">
    <source>
        <dbReference type="ARBA" id="ARBA00022982"/>
    </source>
</evidence>
<evidence type="ECO:0000313" key="9">
    <source>
        <dbReference type="EMBL" id="MBT0665190.1"/>
    </source>
</evidence>
<dbReference type="GO" id="GO:0009055">
    <property type="term" value="F:electron transfer activity"/>
    <property type="evidence" value="ECO:0007669"/>
    <property type="project" value="InterPro"/>
</dbReference>
<proteinExistence type="predicted"/>
<evidence type="ECO:0000256" key="1">
    <source>
        <dbReference type="ARBA" id="ARBA00022448"/>
    </source>
</evidence>
<feature type="binding site" description="axial binding residue" evidence="6">
    <location>
        <position position="77"/>
    </location>
    <ligand>
        <name>heme c</name>
        <dbReference type="ChEBI" id="CHEBI:61717"/>
        <label>1</label>
    </ligand>
    <ligandPart>
        <name>Fe</name>
        <dbReference type="ChEBI" id="CHEBI:18248"/>
    </ligandPart>
</feature>
<dbReference type="SUPFAM" id="SSF48695">
    <property type="entry name" value="Multiheme cytochromes"/>
    <property type="match status" value="1"/>
</dbReference>
<feature type="binding site" description="axial binding residue" evidence="6">
    <location>
        <position position="87"/>
    </location>
    <ligand>
        <name>heme c</name>
        <dbReference type="ChEBI" id="CHEBI:61717"/>
        <label>1</label>
    </ligand>
    <ligandPart>
        <name>Fe</name>
        <dbReference type="ChEBI" id="CHEBI:18248"/>
    </ligandPart>
</feature>